<feature type="region of interest" description="Disordered" evidence="7">
    <location>
        <begin position="412"/>
        <end position="449"/>
    </location>
</feature>
<keyword evidence="6" id="KW-0175">Coiled coil</keyword>
<feature type="region of interest" description="Disordered" evidence="7">
    <location>
        <begin position="317"/>
        <end position="355"/>
    </location>
</feature>
<evidence type="ECO:0000313" key="10">
    <source>
        <dbReference type="EMBL" id="PFH50183.1"/>
    </source>
</evidence>
<dbReference type="InterPro" id="IPR001452">
    <property type="entry name" value="SH3_domain"/>
</dbReference>
<dbReference type="PANTHER" id="PTHR47174:SF3">
    <property type="entry name" value="BRIDGING INTEGRATOR 3"/>
    <property type="match status" value="1"/>
</dbReference>
<dbReference type="InterPro" id="IPR027267">
    <property type="entry name" value="AH/BAR_dom_sf"/>
</dbReference>
<dbReference type="GO" id="GO:0031097">
    <property type="term" value="C:medial cortex"/>
    <property type="evidence" value="ECO:0007669"/>
    <property type="project" value="TreeGrafter"/>
</dbReference>
<evidence type="ECO:0000259" key="8">
    <source>
        <dbReference type="PROSITE" id="PS50002"/>
    </source>
</evidence>
<dbReference type="Pfam" id="PF03114">
    <property type="entry name" value="BAR"/>
    <property type="match status" value="1"/>
</dbReference>
<dbReference type="OrthoDB" id="10263741at2759"/>
<dbReference type="SMART" id="SM00721">
    <property type="entry name" value="BAR"/>
    <property type="match status" value="1"/>
</dbReference>
<evidence type="ECO:0000313" key="11">
    <source>
        <dbReference type="Proteomes" id="UP000242287"/>
    </source>
</evidence>
<comment type="subcellular location">
    <subcellularLocation>
        <location evidence="1">Cytoplasm</location>
        <location evidence="1">Cytoskeleton</location>
    </subcellularLocation>
</comment>
<feature type="compositionally biased region" description="Polar residues" evidence="7">
    <location>
        <begin position="233"/>
        <end position="254"/>
    </location>
</feature>
<dbReference type="SUPFAM" id="SSF103657">
    <property type="entry name" value="BAR/IMD domain-like"/>
    <property type="match status" value="1"/>
</dbReference>
<dbReference type="GO" id="GO:0008289">
    <property type="term" value="F:lipid binding"/>
    <property type="evidence" value="ECO:0007669"/>
    <property type="project" value="TreeGrafter"/>
</dbReference>
<feature type="domain" description="SH3" evidence="8">
    <location>
        <begin position="353"/>
        <end position="411"/>
    </location>
</feature>
<feature type="domain" description="BAR" evidence="9">
    <location>
        <begin position="1"/>
        <end position="183"/>
    </location>
</feature>
<evidence type="ECO:0000256" key="3">
    <source>
        <dbReference type="ARBA" id="ARBA00022490"/>
    </source>
</evidence>
<dbReference type="Pfam" id="PF07653">
    <property type="entry name" value="SH3_2"/>
    <property type="match status" value="1"/>
</dbReference>
<evidence type="ECO:0000256" key="2">
    <source>
        <dbReference type="ARBA" id="ARBA00022443"/>
    </source>
</evidence>
<feature type="compositionally biased region" description="Polar residues" evidence="7">
    <location>
        <begin position="333"/>
        <end position="344"/>
    </location>
</feature>
<evidence type="ECO:0000256" key="6">
    <source>
        <dbReference type="SAM" id="Coils"/>
    </source>
</evidence>
<dbReference type="GO" id="GO:1990528">
    <property type="term" value="C:Rvs161p-Rvs167p complex"/>
    <property type="evidence" value="ECO:0007669"/>
    <property type="project" value="TreeGrafter"/>
</dbReference>
<dbReference type="PRINTS" id="PR00452">
    <property type="entry name" value="SH3DOMAIN"/>
</dbReference>
<dbReference type="InterPro" id="IPR036028">
    <property type="entry name" value="SH3-like_dom_sf"/>
</dbReference>
<dbReference type="STRING" id="703135.A0A2A9NR77"/>
<proteinExistence type="predicted"/>
<keyword evidence="3" id="KW-0963">Cytoplasm</keyword>
<feature type="compositionally biased region" description="Basic residues" evidence="7">
    <location>
        <begin position="179"/>
        <end position="194"/>
    </location>
</feature>
<reference evidence="10 11" key="1">
    <citation type="submission" date="2014-02" db="EMBL/GenBank/DDBJ databases">
        <title>Transposable element dynamics among asymbiotic and ectomycorrhizal Amanita fungi.</title>
        <authorList>
            <consortium name="DOE Joint Genome Institute"/>
            <person name="Hess J."/>
            <person name="Skrede I."/>
            <person name="Wolfe B."/>
            <person name="LaButti K."/>
            <person name="Ohm R.A."/>
            <person name="Grigoriev I.V."/>
            <person name="Pringle A."/>
        </authorList>
    </citation>
    <scope>NUCLEOTIDE SEQUENCE [LARGE SCALE GENOMIC DNA]</scope>
    <source>
        <strain evidence="10 11">SKay4041</strain>
    </source>
</reference>
<dbReference type="AlphaFoldDB" id="A0A2A9NR77"/>
<sequence>MNEALDEAEKLLPIDALGVVMILHGEEYGDESLLGNSLIKFGRAHCKIATLQQAFALTLKDTFMKFLIRFSEEIKECDSVRKKLEGKRLSYDAAVSKAEKCKGSKKEKDRREAEEELERAQQRYEETMEDIRAHMHAIQENEIAQHRELTAFLDLEINFVQQYLDVLKDVKSDWQLSRPSRRNGARSPARHRQTKYSSSRVPSSIRTNPSSTYDSSEDESESASTRRRSSSYLQKSESTSRPGSVPNSRPNSRPASRLSRKRADSAVTVNERDKDTDKEKADKPKRMSVAGWASSAVGSMASLGRKNKERFTSLQDDADGHFSNEEDPWNPSLCKSSSLRSVEQQPGPHLQRKQRKTVRALRDFIGSADELSFRQGEEVIVLNEVLDEWWLGMIGNRTGLFPTSYVEILSQQESSAHRPRTKEVENEAPQGFQRDSYGIGSSDEDLSRNPLSFHPDAFYTGNSDVMSFSSSANEDEEENLMTRRNKTDEGLRDVGGWGNSSPPPVPMRRSTTGDIHGLMTPTTLKKQTQPPPPPPRRMTPNMPTITPPIPERRPLHGLRATASTSTVESSGDINDRSPFESASELGKGNAGGEPTQNPF</sequence>
<dbReference type="GO" id="GO:0006897">
    <property type="term" value="P:endocytosis"/>
    <property type="evidence" value="ECO:0007669"/>
    <property type="project" value="InterPro"/>
</dbReference>
<dbReference type="PANTHER" id="PTHR47174">
    <property type="entry name" value="BRIDGING INTEGRATOR 3"/>
    <property type="match status" value="1"/>
</dbReference>
<feature type="compositionally biased region" description="Polar residues" evidence="7">
    <location>
        <begin position="561"/>
        <end position="572"/>
    </location>
</feature>
<dbReference type="Gene3D" id="2.30.30.40">
    <property type="entry name" value="SH3 Domains"/>
    <property type="match status" value="1"/>
</dbReference>
<dbReference type="SUPFAM" id="SSF50044">
    <property type="entry name" value="SH3-domain"/>
    <property type="match status" value="1"/>
</dbReference>
<keyword evidence="4" id="KW-0206">Cytoskeleton</keyword>
<dbReference type="EMBL" id="KZ302009">
    <property type="protein sequence ID" value="PFH50183.1"/>
    <property type="molecule type" value="Genomic_DNA"/>
</dbReference>
<dbReference type="GO" id="GO:0097320">
    <property type="term" value="P:plasma membrane tubulation"/>
    <property type="evidence" value="ECO:0007669"/>
    <property type="project" value="TreeGrafter"/>
</dbReference>
<dbReference type="PROSITE" id="PS50002">
    <property type="entry name" value="SH3"/>
    <property type="match status" value="1"/>
</dbReference>
<feature type="compositionally biased region" description="Basic and acidic residues" evidence="7">
    <location>
        <begin position="270"/>
        <end position="285"/>
    </location>
</feature>
<evidence type="ECO:0000256" key="7">
    <source>
        <dbReference type="SAM" id="MobiDB-lite"/>
    </source>
</evidence>
<dbReference type="SMART" id="SM00326">
    <property type="entry name" value="SH3"/>
    <property type="match status" value="1"/>
</dbReference>
<evidence type="ECO:0000256" key="5">
    <source>
        <dbReference type="PROSITE-ProRule" id="PRU00192"/>
    </source>
</evidence>
<keyword evidence="2 5" id="KW-0728">SH3 domain</keyword>
<dbReference type="Gene3D" id="1.20.1270.60">
    <property type="entry name" value="Arfaptin homology (AH) domain/BAR domain"/>
    <property type="match status" value="1"/>
</dbReference>
<feature type="coiled-coil region" evidence="6">
    <location>
        <begin position="103"/>
        <end position="141"/>
    </location>
</feature>
<evidence type="ECO:0000259" key="9">
    <source>
        <dbReference type="PROSITE" id="PS51021"/>
    </source>
</evidence>
<feature type="compositionally biased region" description="Low complexity" evidence="7">
    <location>
        <begin position="518"/>
        <end position="528"/>
    </location>
</feature>
<protein>
    <recommendedName>
        <fullName evidence="12">SH3 domain-containing protein</fullName>
    </recommendedName>
</protein>
<dbReference type="GO" id="GO:0015629">
    <property type="term" value="C:actin cytoskeleton"/>
    <property type="evidence" value="ECO:0007669"/>
    <property type="project" value="TreeGrafter"/>
</dbReference>
<evidence type="ECO:0008006" key="12">
    <source>
        <dbReference type="Google" id="ProtNLM"/>
    </source>
</evidence>
<evidence type="ECO:0000256" key="1">
    <source>
        <dbReference type="ARBA" id="ARBA00004245"/>
    </source>
</evidence>
<feature type="region of interest" description="Disordered" evidence="7">
    <location>
        <begin position="176"/>
        <end position="293"/>
    </location>
</feature>
<keyword evidence="11" id="KW-1185">Reference proteome</keyword>
<dbReference type="InterPro" id="IPR004148">
    <property type="entry name" value="BAR_dom"/>
</dbReference>
<evidence type="ECO:0000256" key="4">
    <source>
        <dbReference type="ARBA" id="ARBA00023212"/>
    </source>
</evidence>
<dbReference type="GO" id="GO:0051666">
    <property type="term" value="P:actin cortical patch localization"/>
    <property type="evidence" value="ECO:0007669"/>
    <property type="project" value="InterPro"/>
</dbReference>
<organism evidence="10 11">
    <name type="scientific">Amanita thiersii Skay4041</name>
    <dbReference type="NCBI Taxonomy" id="703135"/>
    <lineage>
        <taxon>Eukaryota</taxon>
        <taxon>Fungi</taxon>
        <taxon>Dikarya</taxon>
        <taxon>Basidiomycota</taxon>
        <taxon>Agaricomycotina</taxon>
        <taxon>Agaricomycetes</taxon>
        <taxon>Agaricomycetidae</taxon>
        <taxon>Agaricales</taxon>
        <taxon>Pluteineae</taxon>
        <taxon>Amanitaceae</taxon>
        <taxon>Amanita</taxon>
    </lineage>
</organism>
<dbReference type="PROSITE" id="PS51021">
    <property type="entry name" value="BAR"/>
    <property type="match status" value="1"/>
</dbReference>
<feature type="compositionally biased region" description="Polar residues" evidence="7">
    <location>
        <begin position="195"/>
        <end position="209"/>
    </location>
</feature>
<name>A0A2A9NR77_9AGAR</name>
<dbReference type="Proteomes" id="UP000242287">
    <property type="component" value="Unassembled WGS sequence"/>
</dbReference>
<dbReference type="CDD" id="cd00174">
    <property type="entry name" value="SH3"/>
    <property type="match status" value="1"/>
</dbReference>
<dbReference type="InterPro" id="IPR046982">
    <property type="entry name" value="BIN3/RVS161-like"/>
</dbReference>
<feature type="region of interest" description="Disordered" evidence="7">
    <location>
        <begin position="468"/>
        <end position="599"/>
    </location>
</feature>
<accession>A0A2A9NR77</accession>
<dbReference type="GO" id="GO:0043332">
    <property type="term" value="C:mating projection tip"/>
    <property type="evidence" value="ECO:0007669"/>
    <property type="project" value="TreeGrafter"/>
</dbReference>
<gene>
    <name evidence="10" type="ORF">AMATHDRAFT_61501</name>
</gene>